<reference evidence="1" key="1">
    <citation type="journal article" date="2014" name="Front. Microbiol.">
        <title>High frequency of phylogenetically diverse reductive dehalogenase-homologous genes in deep subseafloor sedimentary metagenomes.</title>
        <authorList>
            <person name="Kawai M."/>
            <person name="Futagami T."/>
            <person name="Toyoda A."/>
            <person name="Takaki Y."/>
            <person name="Nishi S."/>
            <person name="Hori S."/>
            <person name="Arai W."/>
            <person name="Tsubouchi T."/>
            <person name="Morono Y."/>
            <person name="Uchiyama I."/>
            <person name="Ito T."/>
            <person name="Fujiyama A."/>
            <person name="Inagaki F."/>
            <person name="Takami H."/>
        </authorList>
    </citation>
    <scope>NUCLEOTIDE SEQUENCE</scope>
    <source>
        <strain evidence="1">Expedition CK06-06</strain>
    </source>
</reference>
<dbReference type="AlphaFoldDB" id="X0T1C7"/>
<protein>
    <submittedName>
        <fullName evidence="1">Uncharacterized protein</fullName>
    </submittedName>
</protein>
<comment type="caution">
    <text evidence="1">The sequence shown here is derived from an EMBL/GenBank/DDBJ whole genome shotgun (WGS) entry which is preliminary data.</text>
</comment>
<proteinExistence type="predicted"/>
<gene>
    <name evidence="1" type="ORF">S01H1_25041</name>
</gene>
<evidence type="ECO:0000313" key="1">
    <source>
        <dbReference type="EMBL" id="GAF87039.1"/>
    </source>
</evidence>
<dbReference type="EMBL" id="BARS01015086">
    <property type="protein sequence ID" value="GAF87039.1"/>
    <property type="molecule type" value="Genomic_DNA"/>
</dbReference>
<organism evidence="1">
    <name type="scientific">marine sediment metagenome</name>
    <dbReference type="NCBI Taxonomy" id="412755"/>
    <lineage>
        <taxon>unclassified sequences</taxon>
        <taxon>metagenomes</taxon>
        <taxon>ecological metagenomes</taxon>
    </lineage>
</organism>
<name>X0T1C7_9ZZZZ</name>
<sequence length="67" mass="7718">MEPAQYREWDSEDLQPTDEDLALYGGCNVVVSWGSHVNRSRAERHQFACASCPLHTGKLPRHIQMYE</sequence>
<feature type="non-terminal residue" evidence="1">
    <location>
        <position position="67"/>
    </location>
</feature>
<accession>X0T1C7</accession>